<sequence>MDRRLCSEEAGRDLQVQEALGKEAASSAARSAVIPALMWKHLSLQHAS</sequence>
<evidence type="ECO:0000313" key="1">
    <source>
        <dbReference type="EMBL" id="JAH03324.1"/>
    </source>
</evidence>
<reference evidence="1" key="1">
    <citation type="submission" date="2014-11" db="EMBL/GenBank/DDBJ databases">
        <authorList>
            <person name="Amaro Gonzalez C."/>
        </authorList>
    </citation>
    <scope>NUCLEOTIDE SEQUENCE</scope>
</reference>
<proteinExistence type="predicted"/>
<organism evidence="1">
    <name type="scientific">Anguilla anguilla</name>
    <name type="common">European freshwater eel</name>
    <name type="synonym">Muraena anguilla</name>
    <dbReference type="NCBI Taxonomy" id="7936"/>
    <lineage>
        <taxon>Eukaryota</taxon>
        <taxon>Metazoa</taxon>
        <taxon>Chordata</taxon>
        <taxon>Craniata</taxon>
        <taxon>Vertebrata</taxon>
        <taxon>Euteleostomi</taxon>
        <taxon>Actinopterygii</taxon>
        <taxon>Neopterygii</taxon>
        <taxon>Teleostei</taxon>
        <taxon>Anguilliformes</taxon>
        <taxon>Anguillidae</taxon>
        <taxon>Anguilla</taxon>
    </lineage>
</organism>
<dbReference type="AlphaFoldDB" id="A0A0E9PFN0"/>
<reference evidence="1" key="2">
    <citation type="journal article" date="2015" name="Fish Shellfish Immunol.">
        <title>Early steps in the European eel (Anguilla anguilla)-Vibrio vulnificus interaction in the gills: Role of the RtxA13 toxin.</title>
        <authorList>
            <person name="Callol A."/>
            <person name="Pajuelo D."/>
            <person name="Ebbesson L."/>
            <person name="Teles M."/>
            <person name="MacKenzie S."/>
            <person name="Amaro C."/>
        </authorList>
    </citation>
    <scope>NUCLEOTIDE SEQUENCE</scope>
</reference>
<protein>
    <submittedName>
        <fullName evidence="1">Uncharacterized protein</fullName>
    </submittedName>
</protein>
<dbReference type="EMBL" id="GBXM01105253">
    <property type="protein sequence ID" value="JAH03324.1"/>
    <property type="molecule type" value="Transcribed_RNA"/>
</dbReference>
<name>A0A0E9PFN0_ANGAN</name>
<accession>A0A0E9PFN0</accession>